<dbReference type="STRING" id="1618480.US11_C0003G0033"/>
<dbReference type="InterPro" id="IPR050508">
    <property type="entry name" value="Methyltransf_Superfamily"/>
</dbReference>
<dbReference type="CDD" id="cd02440">
    <property type="entry name" value="AdoMet_MTases"/>
    <property type="match status" value="1"/>
</dbReference>
<dbReference type="Proteomes" id="UP000034344">
    <property type="component" value="Unassembled WGS sequence"/>
</dbReference>
<dbReference type="InterPro" id="IPR013216">
    <property type="entry name" value="Methyltransf_11"/>
</dbReference>
<dbReference type="Gene3D" id="3.40.50.150">
    <property type="entry name" value="Vaccinia Virus protein VP39"/>
    <property type="match status" value="1"/>
</dbReference>
<gene>
    <name evidence="2" type="ORF">US11_C0003G0033</name>
</gene>
<dbReference type="InterPro" id="IPR029063">
    <property type="entry name" value="SAM-dependent_MTases_sf"/>
</dbReference>
<dbReference type="SUPFAM" id="SSF53335">
    <property type="entry name" value="S-adenosyl-L-methionine-dependent methyltransferases"/>
    <property type="match status" value="1"/>
</dbReference>
<comment type="caution">
    <text evidence="2">The sequence shown here is derived from an EMBL/GenBank/DDBJ whole genome shotgun (WGS) entry which is preliminary data.</text>
</comment>
<reference evidence="2 3" key="1">
    <citation type="journal article" date="2015" name="Nature">
        <title>rRNA introns, odd ribosomes, and small enigmatic genomes across a large radiation of phyla.</title>
        <authorList>
            <person name="Brown C.T."/>
            <person name="Hug L.A."/>
            <person name="Thomas B.C."/>
            <person name="Sharon I."/>
            <person name="Castelle C.J."/>
            <person name="Singh A."/>
            <person name="Wilkins M.J."/>
            <person name="Williams K.H."/>
            <person name="Banfield J.F."/>
        </authorList>
    </citation>
    <scope>NUCLEOTIDE SEQUENCE [LARGE SCALE GENOMIC DNA]</scope>
</reference>
<feature type="domain" description="Methyltransferase type 11" evidence="1">
    <location>
        <begin position="114"/>
        <end position="216"/>
    </location>
</feature>
<name>A0A0G0EL88_9BACT</name>
<dbReference type="PANTHER" id="PTHR42912">
    <property type="entry name" value="METHYLTRANSFERASE"/>
    <property type="match status" value="1"/>
</dbReference>
<dbReference type="AlphaFoldDB" id="A0A0G0EL88"/>
<protein>
    <recommendedName>
        <fullName evidence="1">Methyltransferase type 11 domain-containing protein</fullName>
    </recommendedName>
</protein>
<organism evidence="2 3">
    <name type="scientific">Candidatus Roizmanbacteria bacterium GW2011_GWA2_36_23</name>
    <dbReference type="NCBI Taxonomy" id="1618480"/>
    <lineage>
        <taxon>Bacteria</taxon>
        <taxon>Candidatus Roizmaniibacteriota</taxon>
    </lineage>
</organism>
<evidence type="ECO:0000313" key="2">
    <source>
        <dbReference type="EMBL" id="KKQ01890.1"/>
    </source>
</evidence>
<proteinExistence type="predicted"/>
<sequence length="369" mass="41429">MTNNIEAFANKVLSKALDVSTGQIFDKQEMGLISLNDYGPVIKTFSKPQSDWTTKVDEIEKAFADQYDQQEYPDYKALTMMGLFEVRNMLSAFGITSLRQTDFQDNPLADKKFLNVGCGTGREAIYLSALGAQVTAFDATEEYVRITADKIARTSLILNKPLKVELGVSLAEAFPYPANEYDGITSLFGVINHVEFWQKAIRNMGYALKPDGKLVIEKYGSNDALVYKAAAAGIITYEPSVFQTRESQGKGIFLGKEGKVLLPACFPDDTEFKKSLEDADLDIESSVGFLRIAAIFPKIPTPQNIESFMETVRNFDEKAWIYINKFNSPIEKLFAAFEYDLFSQRQTVNKPDIEDFAYVLYKAKKKTST</sequence>
<evidence type="ECO:0000259" key="1">
    <source>
        <dbReference type="Pfam" id="PF08241"/>
    </source>
</evidence>
<accession>A0A0G0EL88</accession>
<dbReference type="Pfam" id="PF08241">
    <property type="entry name" value="Methyltransf_11"/>
    <property type="match status" value="1"/>
</dbReference>
<evidence type="ECO:0000313" key="3">
    <source>
        <dbReference type="Proteomes" id="UP000034344"/>
    </source>
</evidence>
<dbReference type="GO" id="GO:0008757">
    <property type="term" value="F:S-adenosylmethionine-dependent methyltransferase activity"/>
    <property type="evidence" value="ECO:0007669"/>
    <property type="project" value="InterPro"/>
</dbReference>
<dbReference type="EMBL" id="LBRS01000003">
    <property type="protein sequence ID" value="KKQ01890.1"/>
    <property type="molecule type" value="Genomic_DNA"/>
</dbReference>